<dbReference type="eggNOG" id="KOG3233">
    <property type="taxonomic scope" value="Eukaryota"/>
</dbReference>
<keyword evidence="8" id="KW-1185">Reference proteome</keyword>
<evidence type="ECO:0000256" key="2">
    <source>
        <dbReference type="ARBA" id="ARBA00011038"/>
    </source>
</evidence>
<accession>W9RC58</accession>
<dbReference type="KEGG" id="mnt:21408469"/>
<comment type="similarity">
    <text evidence="2">Belongs to the eukaryotic RPC34/RPC39 RNA polymerase subunit family.</text>
</comment>
<evidence type="ECO:0000313" key="8">
    <source>
        <dbReference type="Proteomes" id="UP000030645"/>
    </source>
</evidence>
<dbReference type="InterPro" id="IPR036388">
    <property type="entry name" value="WH-like_DNA-bd_sf"/>
</dbReference>
<sequence>MSRLQEPSSLKRKQPDSRSPLDSLTEHERIIYNVIRSKQDMGIWMQDMKRVAKVPDNVANKALKSLETKKLIKEVVNIQKRGKKHYVAAEFEPATEITGGAWYSNGKMDFVVINILKDQCLKWIYKQRVATLEGILDAIRKSGISNVELTTVQIEELVRALVLDNEVVEVKSNGMGEFDSIPVGKVCYKSTSKGSRGDPKIGAMSSIPCGVCPRISDCTPDGIISPKTCKYYSQWLDF</sequence>
<dbReference type="Gene3D" id="1.10.10.10">
    <property type="entry name" value="Winged helix-like DNA-binding domain superfamily/Winged helix DNA-binding domain"/>
    <property type="match status" value="1"/>
</dbReference>
<dbReference type="PANTHER" id="PTHR12780">
    <property type="entry name" value="RNA POLYMERASE III DNA DIRECTED , 39KD SUBUNIT-RELATED"/>
    <property type="match status" value="1"/>
</dbReference>
<gene>
    <name evidence="7" type="ORF">L484_025787</name>
</gene>
<dbReference type="Pfam" id="PF05158">
    <property type="entry name" value="RNA_pol_Rpc34"/>
    <property type="match status" value="1"/>
</dbReference>
<dbReference type="GO" id="GO:0006383">
    <property type="term" value="P:transcription by RNA polymerase III"/>
    <property type="evidence" value="ECO:0007669"/>
    <property type="project" value="InterPro"/>
</dbReference>
<dbReference type="SUPFAM" id="SSF46785">
    <property type="entry name" value="Winged helix' DNA-binding domain"/>
    <property type="match status" value="1"/>
</dbReference>
<evidence type="ECO:0000256" key="1">
    <source>
        <dbReference type="ARBA" id="ARBA00004123"/>
    </source>
</evidence>
<dbReference type="GO" id="GO:0005654">
    <property type="term" value="C:nucleoplasm"/>
    <property type="evidence" value="ECO:0007669"/>
    <property type="project" value="UniProtKB-ARBA"/>
</dbReference>
<evidence type="ECO:0000313" key="7">
    <source>
        <dbReference type="EMBL" id="EXB67305.1"/>
    </source>
</evidence>
<feature type="region of interest" description="Disordered" evidence="6">
    <location>
        <begin position="1"/>
        <end position="22"/>
    </location>
</feature>
<comment type="subcellular location">
    <subcellularLocation>
        <location evidence="1">Nucleus</location>
    </subcellularLocation>
</comment>
<dbReference type="EMBL" id="KE344562">
    <property type="protein sequence ID" value="EXB67305.1"/>
    <property type="molecule type" value="Genomic_DNA"/>
</dbReference>
<protein>
    <submittedName>
        <fullName evidence="7">DNA-directed RNA polymerase III subunit RPC6</fullName>
    </submittedName>
</protein>
<keyword evidence="4" id="KW-0804">Transcription</keyword>
<dbReference type="Proteomes" id="UP000030645">
    <property type="component" value="Unassembled WGS sequence"/>
</dbReference>
<dbReference type="InterPro" id="IPR016049">
    <property type="entry name" value="RNA_pol_Rpc34-like"/>
</dbReference>
<evidence type="ECO:0000256" key="6">
    <source>
        <dbReference type="SAM" id="MobiDB-lite"/>
    </source>
</evidence>
<dbReference type="FunFam" id="1.10.10.10:FF:000116">
    <property type="entry name" value="DNA-directed RNA polymerase III subunit RPC6"/>
    <property type="match status" value="1"/>
</dbReference>
<dbReference type="GO" id="GO:0005666">
    <property type="term" value="C:RNA polymerase III complex"/>
    <property type="evidence" value="ECO:0007669"/>
    <property type="project" value="InterPro"/>
</dbReference>
<dbReference type="OrthoDB" id="613763at2759"/>
<dbReference type="InterPro" id="IPR007832">
    <property type="entry name" value="RNA_pol_Rpc34"/>
</dbReference>
<name>W9RC58_9ROSA</name>
<dbReference type="GO" id="GO:0005737">
    <property type="term" value="C:cytoplasm"/>
    <property type="evidence" value="ECO:0007669"/>
    <property type="project" value="UniProtKB-ARBA"/>
</dbReference>
<keyword evidence="5" id="KW-0539">Nucleus</keyword>
<evidence type="ECO:0000256" key="3">
    <source>
        <dbReference type="ARBA" id="ARBA00022478"/>
    </source>
</evidence>
<evidence type="ECO:0000256" key="5">
    <source>
        <dbReference type="ARBA" id="ARBA00023242"/>
    </source>
</evidence>
<proteinExistence type="inferred from homology"/>
<dbReference type="AlphaFoldDB" id="W9RC58"/>
<evidence type="ECO:0000256" key="4">
    <source>
        <dbReference type="ARBA" id="ARBA00023163"/>
    </source>
</evidence>
<reference evidence="8" key="1">
    <citation type="submission" date="2013-01" db="EMBL/GenBank/DDBJ databases">
        <title>Draft Genome Sequence of a Mulberry Tree, Morus notabilis C.K. Schneid.</title>
        <authorList>
            <person name="He N."/>
            <person name="Zhao S."/>
        </authorList>
    </citation>
    <scope>NUCLEOTIDE SEQUENCE</scope>
</reference>
<dbReference type="InterPro" id="IPR036390">
    <property type="entry name" value="WH_DNA-bd_sf"/>
</dbReference>
<organism evidence="7 8">
    <name type="scientific">Morus notabilis</name>
    <dbReference type="NCBI Taxonomy" id="981085"/>
    <lineage>
        <taxon>Eukaryota</taxon>
        <taxon>Viridiplantae</taxon>
        <taxon>Streptophyta</taxon>
        <taxon>Embryophyta</taxon>
        <taxon>Tracheophyta</taxon>
        <taxon>Spermatophyta</taxon>
        <taxon>Magnoliopsida</taxon>
        <taxon>eudicotyledons</taxon>
        <taxon>Gunneridae</taxon>
        <taxon>Pentapetalae</taxon>
        <taxon>rosids</taxon>
        <taxon>fabids</taxon>
        <taxon>Rosales</taxon>
        <taxon>Moraceae</taxon>
        <taxon>Moreae</taxon>
        <taxon>Morus</taxon>
    </lineage>
</organism>
<dbReference type="STRING" id="981085.W9RC58"/>
<keyword evidence="3 7" id="KW-0240">DNA-directed RNA polymerase</keyword>